<dbReference type="Proteomes" id="UP001163603">
    <property type="component" value="Chromosome 7"/>
</dbReference>
<evidence type="ECO:0000313" key="1">
    <source>
        <dbReference type="EMBL" id="KAJ0036019.1"/>
    </source>
</evidence>
<name>A0ACC0YI96_9ROSI</name>
<protein>
    <submittedName>
        <fullName evidence="1">Uncharacterized protein</fullName>
    </submittedName>
</protein>
<reference evidence="2" key="1">
    <citation type="journal article" date="2023" name="G3 (Bethesda)">
        <title>Genome assembly and association tests identify interacting loci associated with vigor, precocity, and sex in interspecific pistachio rootstocks.</title>
        <authorList>
            <person name="Palmer W."/>
            <person name="Jacygrad E."/>
            <person name="Sagayaradj S."/>
            <person name="Cavanaugh K."/>
            <person name="Han R."/>
            <person name="Bertier L."/>
            <person name="Beede B."/>
            <person name="Kafkas S."/>
            <person name="Golino D."/>
            <person name="Preece J."/>
            <person name="Michelmore R."/>
        </authorList>
    </citation>
    <scope>NUCLEOTIDE SEQUENCE [LARGE SCALE GENOMIC DNA]</scope>
</reference>
<gene>
    <name evidence="1" type="ORF">Pint_25054</name>
</gene>
<evidence type="ECO:0000313" key="2">
    <source>
        <dbReference type="Proteomes" id="UP001163603"/>
    </source>
</evidence>
<accession>A0ACC0YI96</accession>
<comment type="caution">
    <text evidence="1">The sequence shown here is derived from an EMBL/GenBank/DDBJ whole genome shotgun (WGS) entry which is preliminary data.</text>
</comment>
<sequence length="70" mass="8430">MFRLKNLELDVMMEDLIMALVGLRREAYLQMDRVNQRREEQLQQVRDGKRNRALSEADFDDEDDPDMSLR</sequence>
<proteinExistence type="predicted"/>
<keyword evidence="2" id="KW-1185">Reference proteome</keyword>
<organism evidence="1 2">
    <name type="scientific">Pistacia integerrima</name>
    <dbReference type="NCBI Taxonomy" id="434235"/>
    <lineage>
        <taxon>Eukaryota</taxon>
        <taxon>Viridiplantae</taxon>
        <taxon>Streptophyta</taxon>
        <taxon>Embryophyta</taxon>
        <taxon>Tracheophyta</taxon>
        <taxon>Spermatophyta</taxon>
        <taxon>Magnoliopsida</taxon>
        <taxon>eudicotyledons</taxon>
        <taxon>Gunneridae</taxon>
        <taxon>Pentapetalae</taxon>
        <taxon>rosids</taxon>
        <taxon>malvids</taxon>
        <taxon>Sapindales</taxon>
        <taxon>Anacardiaceae</taxon>
        <taxon>Pistacia</taxon>
    </lineage>
</organism>
<dbReference type="EMBL" id="CM047742">
    <property type="protein sequence ID" value="KAJ0036019.1"/>
    <property type="molecule type" value="Genomic_DNA"/>
</dbReference>